<organism evidence="1 2">
    <name type="scientific">Phytophthora sojae (strain P6497)</name>
    <name type="common">Soybean stem and root rot agent</name>
    <name type="synonym">Phytophthora megasperma f. sp. glycines</name>
    <dbReference type="NCBI Taxonomy" id="1094619"/>
    <lineage>
        <taxon>Eukaryota</taxon>
        <taxon>Sar</taxon>
        <taxon>Stramenopiles</taxon>
        <taxon>Oomycota</taxon>
        <taxon>Peronosporomycetes</taxon>
        <taxon>Peronosporales</taxon>
        <taxon>Peronosporaceae</taxon>
        <taxon>Phytophthora</taxon>
    </lineage>
</organism>
<dbReference type="AlphaFoldDB" id="G4YVJ2"/>
<accession>G4YVJ2</accession>
<reference evidence="1 2" key="1">
    <citation type="journal article" date="2006" name="Science">
        <title>Phytophthora genome sequences uncover evolutionary origins and mechanisms of pathogenesis.</title>
        <authorList>
            <person name="Tyler B.M."/>
            <person name="Tripathy S."/>
            <person name="Zhang X."/>
            <person name="Dehal P."/>
            <person name="Jiang R.H."/>
            <person name="Aerts A."/>
            <person name="Arredondo F.D."/>
            <person name="Baxter L."/>
            <person name="Bensasson D."/>
            <person name="Beynon J.L."/>
            <person name="Chapman J."/>
            <person name="Damasceno C.M."/>
            <person name="Dorrance A.E."/>
            <person name="Dou D."/>
            <person name="Dickerman A.W."/>
            <person name="Dubchak I.L."/>
            <person name="Garbelotto M."/>
            <person name="Gijzen M."/>
            <person name="Gordon S.G."/>
            <person name="Govers F."/>
            <person name="Grunwald N.J."/>
            <person name="Huang W."/>
            <person name="Ivors K.L."/>
            <person name="Jones R.W."/>
            <person name="Kamoun S."/>
            <person name="Krampis K."/>
            <person name="Lamour K.H."/>
            <person name="Lee M.K."/>
            <person name="McDonald W.H."/>
            <person name="Medina M."/>
            <person name="Meijer H.J."/>
            <person name="Nordberg E.K."/>
            <person name="Maclean D.J."/>
            <person name="Ospina-Giraldo M.D."/>
            <person name="Morris P.F."/>
            <person name="Phuntumart V."/>
            <person name="Putnam N.H."/>
            <person name="Rash S."/>
            <person name="Rose J.K."/>
            <person name="Sakihama Y."/>
            <person name="Salamov A.A."/>
            <person name="Savidor A."/>
            <person name="Scheuring C.F."/>
            <person name="Smith B.M."/>
            <person name="Sobral B.W."/>
            <person name="Terry A."/>
            <person name="Torto-Alalibo T.A."/>
            <person name="Win J."/>
            <person name="Xu Z."/>
            <person name="Zhang H."/>
            <person name="Grigoriev I.V."/>
            <person name="Rokhsar D.S."/>
            <person name="Boore J.L."/>
        </authorList>
    </citation>
    <scope>NUCLEOTIDE SEQUENCE [LARGE SCALE GENOMIC DNA]</scope>
    <source>
        <strain evidence="1 2">P6497</strain>
    </source>
</reference>
<dbReference type="Proteomes" id="UP000002640">
    <property type="component" value="Unassembled WGS sequence"/>
</dbReference>
<gene>
    <name evidence="1" type="ORF">PHYSODRAFT_480435</name>
</gene>
<sequence length="122" mass="14238">ALVMMLRDYKKVEYLDVVAPPNYHNHIDEIRRFLFQPIDGTLRLLGMKSEIVFLSVVMPAVEPIQKIQRVTTPSPSRQLPRGLDQYVLSIIFGFAASQMFRKIYFRKIEDDDFDILIIEPPL</sequence>
<proteinExistence type="predicted"/>
<dbReference type="KEGG" id="psoj:PHYSODRAFT_480435"/>
<evidence type="ECO:0000313" key="1">
    <source>
        <dbReference type="EMBL" id="EGZ25555.1"/>
    </source>
</evidence>
<protein>
    <submittedName>
        <fullName evidence="1">Uncharacterized protein</fullName>
    </submittedName>
</protein>
<dbReference type="GeneID" id="20655260"/>
<name>G4YVJ2_PHYSP</name>
<keyword evidence="2" id="KW-1185">Reference proteome</keyword>
<dbReference type="InParanoid" id="G4YVJ2"/>
<dbReference type="EMBL" id="JH159152">
    <property type="protein sequence ID" value="EGZ25555.1"/>
    <property type="molecule type" value="Genomic_DNA"/>
</dbReference>
<feature type="non-terminal residue" evidence="1">
    <location>
        <position position="1"/>
    </location>
</feature>
<evidence type="ECO:0000313" key="2">
    <source>
        <dbReference type="Proteomes" id="UP000002640"/>
    </source>
</evidence>
<dbReference type="RefSeq" id="XP_009520843.1">
    <property type="nucleotide sequence ID" value="XM_009522548.1"/>
</dbReference>